<comment type="caution">
    <text evidence="1">The sequence shown here is derived from an EMBL/GenBank/DDBJ whole genome shotgun (WGS) entry which is preliminary data.</text>
</comment>
<dbReference type="EMBL" id="MU157869">
    <property type="protein sequence ID" value="KAF9526661.1"/>
    <property type="molecule type" value="Genomic_DNA"/>
</dbReference>
<evidence type="ECO:0000313" key="2">
    <source>
        <dbReference type="Proteomes" id="UP000807306"/>
    </source>
</evidence>
<dbReference type="Proteomes" id="UP000807306">
    <property type="component" value="Unassembled WGS sequence"/>
</dbReference>
<reference evidence="1" key="1">
    <citation type="submission" date="2020-11" db="EMBL/GenBank/DDBJ databases">
        <authorList>
            <consortium name="DOE Joint Genome Institute"/>
            <person name="Ahrendt S."/>
            <person name="Riley R."/>
            <person name="Andreopoulos W."/>
            <person name="Labutti K."/>
            <person name="Pangilinan J."/>
            <person name="Ruiz-Duenas F.J."/>
            <person name="Barrasa J.M."/>
            <person name="Sanchez-Garcia M."/>
            <person name="Camarero S."/>
            <person name="Miyauchi S."/>
            <person name="Serrano A."/>
            <person name="Linde D."/>
            <person name="Babiker R."/>
            <person name="Drula E."/>
            <person name="Ayuso-Fernandez I."/>
            <person name="Pacheco R."/>
            <person name="Padilla G."/>
            <person name="Ferreira P."/>
            <person name="Barriuso J."/>
            <person name="Kellner H."/>
            <person name="Castanera R."/>
            <person name="Alfaro M."/>
            <person name="Ramirez L."/>
            <person name="Pisabarro A.G."/>
            <person name="Kuo A."/>
            <person name="Tritt A."/>
            <person name="Lipzen A."/>
            <person name="He G."/>
            <person name="Yan M."/>
            <person name="Ng V."/>
            <person name="Cullen D."/>
            <person name="Martin F."/>
            <person name="Rosso M.-N."/>
            <person name="Henrissat B."/>
            <person name="Hibbett D."/>
            <person name="Martinez A.T."/>
            <person name="Grigoriev I.V."/>
        </authorList>
    </citation>
    <scope>NUCLEOTIDE SEQUENCE</scope>
    <source>
        <strain evidence="1">CBS 506.95</strain>
    </source>
</reference>
<name>A0A9P6EC07_9AGAR</name>
<proteinExistence type="predicted"/>
<dbReference type="OrthoDB" id="3265815at2759"/>
<evidence type="ECO:0008006" key="3">
    <source>
        <dbReference type="Google" id="ProtNLM"/>
    </source>
</evidence>
<evidence type="ECO:0000313" key="1">
    <source>
        <dbReference type="EMBL" id="KAF9526661.1"/>
    </source>
</evidence>
<gene>
    <name evidence="1" type="ORF">CPB83DRAFT_816785</name>
</gene>
<accession>A0A9P6EC07</accession>
<sequence length="311" mass="35062">MADQWISRAVATFLSDIEDLQNEHYTMNAMNLEHFQHPDQQPVVFEDLYAQAISPDEEKPEAELHYQFKNATKLSQIFNSVSPFFHLDSHPRVPQADILFCSQDRVLFYLHSSVILQTSEFAFEKIIGGSLNDPKFRGALIPVDVASPELNVVLLLLYGSSPVNYFPTLECLSRAVDLMPDLSLSPEDLMLPGSFLYVLLLSIAPSYPIEVYITAAHHHLHDLAVITSSYLLSYPIHAITDSQALRMGAVYLRKFLALRVTRATALKNILGYAPFPHAPVKRCGFEEQKKLTSVWAFATSYVVWDSKSGTR</sequence>
<keyword evidence="2" id="KW-1185">Reference proteome</keyword>
<protein>
    <recommendedName>
        <fullName evidence="3">BTB domain-containing protein</fullName>
    </recommendedName>
</protein>
<organism evidence="1 2">
    <name type="scientific">Crepidotus variabilis</name>
    <dbReference type="NCBI Taxonomy" id="179855"/>
    <lineage>
        <taxon>Eukaryota</taxon>
        <taxon>Fungi</taxon>
        <taxon>Dikarya</taxon>
        <taxon>Basidiomycota</taxon>
        <taxon>Agaricomycotina</taxon>
        <taxon>Agaricomycetes</taxon>
        <taxon>Agaricomycetidae</taxon>
        <taxon>Agaricales</taxon>
        <taxon>Agaricineae</taxon>
        <taxon>Crepidotaceae</taxon>
        <taxon>Crepidotus</taxon>
    </lineage>
</organism>
<dbReference type="AlphaFoldDB" id="A0A9P6EC07"/>